<proteinExistence type="predicted"/>
<gene>
    <name evidence="5" type="ORF">LCGC14_0823410</name>
</gene>
<evidence type="ECO:0000256" key="2">
    <source>
        <dbReference type="ARBA" id="ARBA00022723"/>
    </source>
</evidence>
<sequence>MEYKKDKEGNPLPSDDVSALVSYLQKLGTAIGDWSLRRRENRPSVGNPPLVTMALINRGKDVFMRYCIGCHGKEGQGDGEMAIFFEFKPRDFTKGVFRIGSTFDL</sequence>
<dbReference type="Gene3D" id="1.10.760.10">
    <property type="entry name" value="Cytochrome c-like domain"/>
    <property type="match status" value="1"/>
</dbReference>
<name>A0A0F9Q3E4_9ZZZZ</name>
<feature type="domain" description="Cytochrome c" evidence="4">
    <location>
        <begin position="57"/>
        <end position="81"/>
    </location>
</feature>
<keyword evidence="3" id="KW-0408">Iron</keyword>
<dbReference type="Pfam" id="PF00034">
    <property type="entry name" value="Cytochrom_C"/>
    <property type="match status" value="1"/>
</dbReference>
<dbReference type="AlphaFoldDB" id="A0A0F9Q3E4"/>
<evidence type="ECO:0000259" key="4">
    <source>
        <dbReference type="Pfam" id="PF00034"/>
    </source>
</evidence>
<dbReference type="GO" id="GO:0046872">
    <property type="term" value="F:metal ion binding"/>
    <property type="evidence" value="ECO:0007669"/>
    <property type="project" value="UniProtKB-KW"/>
</dbReference>
<evidence type="ECO:0000256" key="1">
    <source>
        <dbReference type="ARBA" id="ARBA00022617"/>
    </source>
</evidence>
<dbReference type="GO" id="GO:0009055">
    <property type="term" value="F:electron transfer activity"/>
    <property type="evidence" value="ECO:0007669"/>
    <property type="project" value="InterPro"/>
</dbReference>
<dbReference type="EMBL" id="LAZR01002324">
    <property type="protein sequence ID" value="KKN31512.1"/>
    <property type="molecule type" value="Genomic_DNA"/>
</dbReference>
<feature type="non-terminal residue" evidence="5">
    <location>
        <position position="105"/>
    </location>
</feature>
<dbReference type="GO" id="GO:0020037">
    <property type="term" value="F:heme binding"/>
    <property type="evidence" value="ECO:0007669"/>
    <property type="project" value="InterPro"/>
</dbReference>
<evidence type="ECO:0000313" key="5">
    <source>
        <dbReference type="EMBL" id="KKN31512.1"/>
    </source>
</evidence>
<keyword evidence="1" id="KW-0349">Heme</keyword>
<reference evidence="5" key="1">
    <citation type="journal article" date="2015" name="Nature">
        <title>Complex archaea that bridge the gap between prokaryotes and eukaryotes.</title>
        <authorList>
            <person name="Spang A."/>
            <person name="Saw J.H."/>
            <person name="Jorgensen S.L."/>
            <person name="Zaremba-Niedzwiedzka K."/>
            <person name="Martijn J."/>
            <person name="Lind A.E."/>
            <person name="van Eijk R."/>
            <person name="Schleper C."/>
            <person name="Guy L."/>
            <person name="Ettema T.J."/>
        </authorList>
    </citation>
    <scope>NUCLEOTIDE SEQUENCE</scope>
</reference>
<evidence type="ECO:0000256" key="3">
    <source>
        <dbReference type="ARBA" id="ARBA00023004"/>
    </source>
</evidence>
<dbReference type="InterPro" id="IPR036909">
    <property type="entry name" value="Cyt_c-like_dom_sf"/>
</dbReference>
<dbReference type="SUPFAM" id="SSF46626">
    <property type="entry name" value="Cytochrome c"/>
    <property type="match status" value="1"/>
</dbReference>
<keyword evidence="2" id="KW-0479">Metal-binding</keyword>
<protein>
    <recommendedName>
        <fullName evidence="4">Cytochrome c domain-containing protein</fullName>
    </recommendedName>
</protein>
<dbReference type="InterPro" id="IPR009056">
    <property type="entry name" value="Cyt_c-like_dom"/>
</dbReference>
<organism evidence="5">
    <name type="scientific">marine sediment metagenome</name>
    <dbReference type="NCBI Taxonomy" id="412755"/>
    <lineage>
        <taxon>unclassified sequences</taxon>
        <taxon>metagenomes</taxon>
        <taxon>ecological metagenomes</taxon>
    </lineage>
</organism>
<accession>A0A0F9Q3E4</accession>
<comment type="caution">
    <text evidence="5">The sequence shown here is derived from an EMBL/GenBank/DDBJ whole genome shotgun (WGS) entry which is preliminary data.</text>
</comment>